<dbReference type="GO" id="GO:0016747">
    <property type="term" value="F:acyltransferase activity, transferring groups other than amino-acyl groups"/>
    <property type="evidence" value="ECO:0007669"/>
    <property type="project" value="InterPro"/>
</dbReference>
<evidence type="ECO:0000259" key="1">
    <source>
        <dbReference type="PROSITE" id="PS51186"/>
    </source>
</evidence>
<proteinExistence type="predicted"/>
<dbReference type="Gene3D" id="3.40.630.30">
    <property type="match status" value="1"/>
</dbReference>
<organism evidence="2 3">
    <name type="scientific">Hanamia caeni</name>
    <dbReference type="NCBI Taxonomy" id="2294116"/>
    <lineage>
        <taxon>Bacteria</taxon>
        <taxon>Pseudomonadati</taxon>
        <taxon>Bacteroidota</taxon>
        <taxon>Chitinophagia</taxon>
        <taxon>Chitinophagales</taxon>
        <taxon>Chitinophagaceae</taxon>
        <taxon>Hanamia</taxon>
    </lineage>
</organism>
<name>A0A3M9N676_9BACT</name>
<dbReference type="Proteomes" id="UP000267223">
    <property type="component" value="Unassembled WGS sequence"/>
</dbReference>
<dbReference type="SUPFAM" id="SSF55729">
    <property type="entry name" value="Acyl-CoA N-acyltransferases (Nat)"/>
    <property type="match status" value="1"/>
</dbReference>
<dbReference type="PANTHER" id="PTHR43792">
    <property type="entry name" value="GNAT FAMILY, PUTATIVE (AFU_ORTHOLOGUE AFUA_3G00765)-RELATED-RELATED"/>
    <property type="match status" value="1"/>
</dbReference>
<dbReference type="OrthoDB" id="9811523at2"/>
<dbReference type="CDD" id="cd04301">
    <property type="entry name" value="NAT_SF"/>
    <property type="match status" value="1"/>
</dbReference>
<feature type="domain" description="N-acetyltransferase" evidence="1">
    <location>
        <begin position="17"/>
        <end position="184"/>
    </location>
</feature>
<dbReference type="InterPro" id="IPR000182">
    <property type="entry name" value="GNAT_dom"/>
</dbReference>
<dbReference type="Pfam" id="PF13302">
    <property type="entry name" value="Acetyltransf_3"/>
    <property type="match status" value="1"/>
</dbReference>
<dbReference type="EMBL" id="RJJR01000025">
    <property type="protein sequence ID" value="RNI32713.1"/>
    <property type="molecule type" value="Genomic_DNA"/>
</dbReference>
<keyword evidence="3" id="KW-1185">Reference proteome</keyword>
<evidence type="ECO:0000313" key="3">
    <source>
        <dbReference type="Proteomes" id="UP000267223"/>
    </source>
</evidence>
<dbReference type="AlphaFoldDB" id="A0A3M9N676"/>
<reference evidence="2 3" key="1">
    <citation type="submission" date="2018-11" db="EMBL/GenBank/DDBJ databases">
        <title>Draft genome sequence of Ferruginibacter sp. BO-59.</title>
        <authorList>
            <person name="Im W.T."/>
        </authorList>
    </citation>
    <scope>NUCLEOTIDE SEQUENCE [LARGE SCALE GENOMIC DNA]</scope>
    <source>
        <strain evidence="2 3">BO-59</strain>
    </source>
</reference>
<keyword evidence="2" id="KW-0808">Transferase</keyword>
<accession>A0A3M9N676</accession>
<evidence type="ECO:0000313" key="2">
    <source>
        <dbReference type="EMBL" id="RNI32713.1"/>
    </source>
</evidence>
<dbReference type="InterPro" id="IPR051531">
    <property type="entry name" value="N-acetyltransferase"/>
</dbReference>
<dbReference type="InterPro" id="IPR016181">
    <property type="entry name" value="Acyl_CoA_acyltransferase"/>
</dbReference>
<dbReference type="PANTHER" id="PTHR43792:SF1">
    <property type="entry name" value="N-ACETYLTRANSFERASE DOMAIN-CONTAINING PROTEIN"/>
    <property type="match status" value="1"/>
</dbReference>
<dbReference type="RefSeq" id="WP_123122557.1">
    <property type="nucleotide sequence ID" value="NZ_RJJR01000025.1"/>
</dbReference>
<comment type="caution">
    <text evidence="2">The sequence shown here is derived from an EMBL/GenBank/DDBJ whole genome shotgun (WGS) entry which is preliminary data.</text>
</comment>
<dbReference type="PROSITE" id="PS51186">
    <property type="entry name" value="GNAT"/>
    <property type="match status" value="1"/>
</dbReference>
<sequence length="186" mass="21171">MIEVNFQPFPTLTTSRLVLRKMGGGDNAQIFKLRADVRVMKYIGKKPMQTIAEADEFINLINDGITNNTGINWAMALKEDVNKLIGTIGLWRIIKEHYRAEIGYMLSPEYWRKGIGKEAILRIIDYGFNTLHLHSIEGKINPVNDASAKALESTGFIREALFKEDFFFNGQFEDTAIYSILNPNHS</sequence>
<protein>
    <submittedName>
        <fullName evidence="2">N-acetyltransferase</fullName>
    </submittedName>
</protein>
<gene>
    <name evidence="2" type="ORF">EFY79_20115</name>
</gene>